<proteinExistence type="predicted"/>
<reference evidence="2 3" key="1">
    <citation type="submission" date="2024-06" db="EMBL/GenBank/DDBJ databases">
        <title>Genomic Encyclopedia of Type Strains, Phase IV (KMG-IV): sequencing the most valuable type-strain genomes for metagenomic binning, comparative biology and taxonomic classification.</title>
        <authorList>
            <person name="Goeker M."/>
        </authorList>
    </citation>
    <scope>NUCLEOTIDE SEQUENCE [LARGE SCALE GENOMIC DNA]</scope>
    <source>
        <strain evidence="2 3">DSM 23520</strain>
    </source>
</reference>
<protein>
    <recommendedName>
        <fullName evidence="4">Helix-turn-helix domain of resolvase</fullName>
    </recommendedName>
</protein>
<gene>
    <name evidence="2" type="ORF">ABID56_000243</name>
</gene>
<dbReference type="InterPro" id="IPR046118">
    <property type="entry name" value="DUF6115"/>
</dbReference>
<evidence type="ECO:0000256" key="1">
    <source>
        <dbReference type="SAM" id="MobiDB-lite"/>
    </source>
</evidence>
<name>A0ABV2KS24_9BACI</name>
<feature type="compositionally biased region" description="Polar residues" evidence="1">
    <location>
        <begin position="70"/>
        <end position="107"/>
    </location>
</feature>
<accession>A0ABV2KS24</accession>
<dbReference type="Proteomes" id="UP001549167">
    <property type="component" value="Unassembled WGS sequence"/>
</dbReference>
<dbReference type="EMBL" id="JBEPMX010000001">
    <property type="protein sequence ID" value="MET3682164.1"/>
    <property type="molecule type" value="Genomic_DNA"/>
</dbReference>
<comment type="caution">
    <text evidence="2">The sequence shown here is derived from an EMBL/GenBank/DDBJ whole genome shotgun (WGS) entry which is preliminary data.</text>
</comment>
<evidence type="ECO:0008006" key="4">
    <source>
        <dbReference type="Google" id="ProtNLM"/>
    </source>
</evidence>
<feature type="region of interest" description="Disordered" evidence="1">
    <location>
        <begin position="67"/>
        <end position="114"/>
    </location>
</feature>
<sequence length="184" mass="21821">MEIFSLILHGVAFMAILFLYQKLRQATENEREADRRIQEIEDLFNSYLLEIKDENRKLLDEMSKIEQHPTKTTPQPSETFQSQHTSEPVYQPPQQHVSQRYQPSSQTQRDETEKQAGYDIASIIDEKQDYVEINQPDYGQYESPRRDIFQLYDQGYSIEAIAKQLDMGYTEVELIVKFHYKMTQ</sequence>
<dbReference type="RefSeq" id="WP_354218592.1">
    <property type="nucleotide sequence ID" value="NZ_JBEPMX010000001.1"/>
</dbReference>
<keyword evidence="3" id="KW-1185">Reference proteome</keyword>
<evidence type="ECO:0000313" key="2">
    <source>
        <dbReference type="EMBL" id="MET3682164.1"/>
    </source>
</evidence>
<dbReference type="Pfam" id="PF19610">
    <property type="entry name" value="DUF6115"/>
    <property type="match status" value="1"/>
</dbReference>
<organism evidence="2 3">
    <name type="scientific">Alkalibacillus flavidus</name>
    <dbReference type="NCBI Taxonomy" id="546021"/>
    <lineage>
        <taxon>Bacteria</taxon>
        <taxon>Bacillati</taxon>
        <taxon>Bacillota</taxon>
        <taxon>Bacilli</taxon>
        <taxon>Bacillales</taxon>
        <taxon>Bacillaceae</taxon>
        <taxon>Alkalibacillus</taxon>
    </lineage>
</organism>
<evidence type="ECO:0000313" key="3">
    <source>
        <dbReference type="Proteomes" id="UP001549167"/>
    </source>
</evidence>